<evidence type="ECO:0000256" key="1">
    <source>
        <dbReference type="SAM" id="Phobius"/>
    </source>
</evidence>
<gene>
    <name evidence="2" type="ORF">PC117_g19358</name>
</gene>
<accession>A0A8T1BY03</accession>
<evidence type="ECO:0000313" key="3">
    <source>
        <dbReference type="Proteomes" id="UP000736787"/>
    </source>
</evidence>
<comment type="caution">
    <text evidence="2">The sequence shown here is derived from an EMBL/GenBank/DDBJ whole genome shotgun (WGS) entry which is preliminary data.</text>
</comment>
<dbReference type="AlphaFoldDB" id="A0A8T1BY03"/>
<proteinExistence type="predicted"/>
<dbReference type="CDD" id="cd00093">
    <property type="entry name" value="HTH_XRE"/>
    <property type="match status" value="1"/>
</dbReference>
<dbReference type="Proteomes" id="UP000736787">
    <property type="component" value="Unassembled WGS sequence"/>
</dbReference>
<evidence type="ECO:0000313" key="2">
    <source>
        <dbReference type="EMBL" id="KAG2910666.1"/>
    </source>
</evidence>
<keyword evidence="1" id="KW-1133">Transmembrane helix</keyword>
<feature type="transmembrane region" description="Helical" evidence="1">
    <location>
        <begin position="217"/>
        <end position="241"/>
    </location>
</feature>
<protein>
    <recommendedName>
        <fullName evidence="4">Homeodomain-like</fullName>
    </recommendedName>
</protein>
<dbReference type="EMBL" id="RCMK01000836">
    <property type="protein sequence ID" value="KAG2910666.1"/>
    <property type="molecule type" value="Genomic_DNA"/>
</dbReference>
<keyword evidence="1" id="KW-0472">Membrane</keyword>
<keyword evidence="1" id="KW-0812">Transmembrane</keyword>
<organism evidence="2 3">
    <name type="scientific">Phytophthora cactorum</name>
    <dbReference type="NCBI Taxonomy" id="29920"/>
    <lineage>
        <taxon>Eukaryota</taxon>
        <taxon>Sar</taxon>
        <taxon>Stramenopiles</taxon>
        <taxon>Oomycota</taxon>
        <taxon>Peronosporomycetes</taxon>
        <taxon>Peronosporales</taxon>
        <taxon>Peronosporaceae</taxon>
        <taxon>Phytophthora</taxon>
    </lineage>
</organism>
<reference evidence="2" key="1">
    <citation type="submission" date="2018-10" db="EMBL/GenBank/DDBJ databases">
        <title>Effector identification in a new, highly contiguous assembly of the strawberry crown rot pathogen Phytophthora cactorum.</title>
        <authorList>
            <person name="Armitage A.D."/>
            <person name="Nellist C.F."/>
            <person name="Bates H."/>
            <person name="Vickerstaff R.J."/>
            <person name="Harrison R.J."/>
        </authorList>
    </citation>
    <scope>NUCLEOTIDE SEQUENCE</scope>
    <source>
        <strain evidence="2">4040</strain>
    </source>
</reference>
<evidence type="ECO:0008006" key="4">
    <source>
        <dbReference type="Google" id="ProtNLM"/>
    </source>
</evidence>
<dbReference type="InterPro" id="IPR001387">
    <property type="entry name" value="Cro/C1-type_HTH"/>
</dbReference>
<name>A0A8T1BY03_9STRA</name>
<sequence>MGKRVNVQRTEKERIEFLKKWREHPVWSLEEAARQLKVRPSTLLDWKNRYWSKLDSITGSDRICRKGAGPSRKMTPYEDKVLRYYHVCLRGKGVCRFSELLAYCRGLEEIVLDKPNTHTQETWVERFIAYYSSRATGNYFSRSRGDGDSAEISSGDGDILDECNDITGGGCTNSSGSDSISGGEMQALVMVVQTPVLVVHVQALVTEVQTVVFEVRAVVLAVQALVAVQALMLVGQAVVLVV</sequence>